<keyword evidence="7" id="KW-1185">Reference proteome</keyword>
<keyword evidence="3" id="KW-0274">FAD</keyword>
<accession>A0A9P6TFG5</accession>
<dbReference type="PIRSF" id="PIRSF000137">
    <property type="entry name" value="Alcohol_oxidase"/>
    <property type="match status" value="1"/>
</dbReference>
<dbReference type="GO" id="GO:0050660">
    <property type="term" value="F:flavin adenine dinucleotide binding"/>
    <property type="evidence" value="ECO:0007669"/>
    <property type="project" value="InterPro"/>
</dbReference>
<dbReference type="PANTHER" id="PTHR11552">
    <property type="entry name" value="GLUCOSE-METHANOL-CHOLINE GMC OXIDOREDUCTASE"/>
    <property type="match status" value="1"/>
</dbReference>
<dbReference type="Pfam" id="PF00732">
    <property type="entry name" value="GMC_oxred_N"/>
    <property type="match status" value="1"/>
</dbReference>
<dbReference type="GO" id="GO:0016614">
    <property type="term" value="F:oxidoreductase activity, acting on CH-OH group of donors"/>
    <property type="evidence" value="ECO:0007669"/>
    <property type="project" value="InterPro"/>
</dbReference>
<evidence type="ECO:0000259" key="5">
    <source>
        <dbReference type="Pfam" id="PF05199"/>
    </source>
</evidence>
<feature type="domain" description="Glucose-methanol-choline oxidoreductase N-terminal" evidence="4">
    <location>
        <begin position="6"/>
        <end position="299"/>
    </location>
</feature>
<gene>
    <name evidence="6" type="ORF">CROQUDRAFT_87816</name>
</gene>
<evidence type="ECO:0000313" key="7">
    <source>
        <dbReference type="Proteomes" id="UP000886653"/>
    </source>
</evidence>
<keyword evidence="3" id="KW-0285">Flavoprotein</keyword>
<dbReference type="InterPro" id="IPR012132">
    <property type="entry name" value="GMC_OxRdtase"/>
</dbReference>
<reference evidence="6" key="1">
    <citation type="submission" date="2013-11" db="EMBL/GenBank/DDBJ databases">
        <title>Genome sequence of the fusiform rust pathogen reveals effectors for host alternation and coevolution with pine.</title>
        <authorList>
            <consortium name="DOE Joint Genome Institute"/>
            <person name="Smith K."/>
            <person name="Pendleton A."/>
            <person name="Kubisiak T."/>
            <person name="Anderson C."/>
            <person name="Salamov A."/>
            <person name="Aerts A."/>
            <person name="Riley R."/>
            <person name="Clum A."/>
            <person name="Lindquist E."/>
            <person name="Ence D."/>
            <person name="Campbell M."/>
            <person name="Kronenberg Z."/>
            <person name="Feau N."/>
            <person name="Dhillon B."/>
            <person name="Hamelin R."/>
            <person name="Burleigh J."/>
            <person name="Smith J."/>
            <person name="Yandell M."/>
            <person name="Nelson C."/>
            <person name="Grigoriev I."/>
            <person name="Davis J."/>
        </authorList>
    </citation>
    <scope>NUCLEOTIDE SEQUENCE</scope>
    <source>
        <strain evidence="6">G11</strain>
    </source>
</reference>
<sequence>MQEFQFDYVIVGGGTAGCVLANRLSQNPKTTVLVIEGGPDDRQLPRVLELKHWLTLLNGPLDYVYPTTPQARGNSHILHSRARVLGGCSSHNTLISFFPFPEDLADWVAAGAKGWEWEHLKKYADRIKCHIQPVAEKDRNGLAGAFIESTTKALGVNQIEDFAAWNTREGGHKLWNEGVGWLSIAYTPEDGKRSSASVAYLHEIMDTRPNLNIWFEAWTSKLVVHEGQGRVSGVVVELSNGHRAFVRARKEFTLCAGAIDGPRLLLLSGIGPREQLQALNIPVVHELPGVGENLLDHPETIIMWKTGPHPSQTVMKSDAAYFNRRSTAKGNRPDMMSHIYQVPFCDHTERLGYSRPEHAFCITPNVPRPKSKGRLYLTSADPKVKPALDFRYFTDPEDYDAKCLVDGIRQARLIAAEEPLKDWLIEEVAPGPALQTDEELNSYARKVAHTVYHPAGTCKMGDVADQMAVVDPSLKIRGLSNVRIVDASVFPTMVTPNPMVTVLMIAEKASDLILHEHERPDRQSKL</sequence>
<dbReference type="Proteomes" id="UP000886653">
    <property type="component" value="Unassembled WGS sequence"/>
</dbReference>
<evidence type="ECO:0000256" key="2">
    <source>
        <dbReference type="ARBA" id="ARBA00010790"/>
    </source>
</evidence>
<evidence type="ECO:0000256" key="1">
    <source>
        <dbReference type="ARBA" id="ARBA00001974"/>
    </source>
</evidence>
<dbReference type="SUPFAM" id="SSF54373">
    <property type="entry name" value="FAD-linked reductases, C-terminal domain"/>
    <property type="match status" value="1"/>
</dbReference>
<dbReference type="InterPro" id="IPR036188">
    <property type="entry name" value="FAD/NAD-bd_sf"/>
</dbReference>
<dbReference type="AlphaFoldDB" id="A0A9P6TFG5"/>
<proteinExistence type="inferred from homology"/>
<name>A0A9P6TFG5_9BASI</name>
<dbReference type="InterPro" id="IPR007867">
    <property type="entry name" value="GMC_OxRtase_C"/>
</dbReference>
<dbReference type="PANTHER" id="PTHR11552:SF152">
    <property type="entry name" value="OXIDASE (CODA), PUTATIVE (AFU_ORTHOLOGUE AFUA_8G04090)-RELATED"/>
    <property type="match status" value="1"/>
</dbReference>
<dbReference type="OrthoDB" id="269227at2759"/>
<comment type="caution">
    <text evidence="6">The sequence shown here is derived from an EMBL/GenBank/DDBJ whole genome shotgun (WGS) entry which is preliminary data.</text>
</comment>
<feature type="domain" description="Glucose-methanol-choline oxidoreductase C-terminal" evidence="5">
    <location>
        <begin position="369"/>
        <end position="506"/>
    </location>
</feature>
<feature type="binding site" evidence="3">
    <location>
        <position position="84"/>
    </location>
    <ligand>
        <name>FAD</name>
        <dbReference type="ChEBI" id="CHEBI:57692"/>
    </ligand>
</feature>
<evidence type="ECO:0000259" key="4">
    <source>
        <dbReference type="Pfam" id="PF00732"/>
    </source>
</evidence>
<protein>
    <recommendedName>
        <fullName evidence="8">Oxidoreductase</fullName>
    </recommendedName>
</protein>
<dbReference type="InterPro" id="IPR000172">
    <property type="entry name" value="GMC_OxRdtase_N"/>
</dbReference>
<dbReference type="Gene3D" id="3.50.50.60">
    <property type="entry name" value="FAD/NAD(P)-binding domain"/>
    <property type="match status" value="1"/>
</dbReference>
<dbReference type="SUPFAM" id="SSF51905">
    <property type="entry name" value="FAD/NAD(P)-binding domain"/>
    <property type="match status" value="1"/>
</dbReference>
<dbReference type="EMBL" id="MU167218">
    <property type="protein sequence ID" value="KAG0150621.1"/>
    <property type="molecule type" value="Genomic_DNA"/>
</dbReference>
<dbReference type="Gene3D" id="3.30.410.40">
    <property type="match status" value="1"/>
</dbReference>
<evidence type="ECO:0000256" key="3">
    <source>
        <dbReference type="PIRSR" id="PIRSR000137-2"/>
    </source>
</evidence>
<comment type="similarity">
    <text evidence="2">Belongs to the GMC oxidoreductase family.</text>
</comment>
<organism evidence="6 7">
    <name type="scientific">Cronartium quercuum f. sp. fusiforme G11</name>
    <dbReference type="NCBI Taxonomy" id="708437"/>
    <lineage>
        <taxon>Eukaryota</taxon>
        <taxon>Fungi</taxon>
        <taxon>Dikarya</taxon>
        <taxon>Basidiomycota</taxon>
        <taxon>Pucciniomycotina</taxon>
        <taxon>Pucciniomycetes</taxon>
        <taxon>Pucciniales</taxon>
        <taxon>Coleosporiaceae</taxon>
        <taxon>Cronartium</taxon>
    </lineage>
</organism>
<evidence type="ECO:0008006" key="8">
    <source>
        <dbReference type="Google" id="ProtNLM"/>
    </source>
</evidence>
<evidence type="ECO:0000313" key="6">
    <source>
        <dbReference type="EMBL" id="KAG0150621.1"/>
    </source>
</evidence>
<dbReference type="Pfam" id="PF05199">
    <property type="entry name" value="GMC_oxred_C"/>
    <property type="match status" value="1"/>
</dbReference>
<comment type="cofactor">
    <cofactor evidence="1 3">
        <name>FAD</name>
        <dbReference type="ChEBI" id="CHEBI:57692"/>
    </cofactor>
</comment>